<comment type="similarity">
    <text evidence="2 11">Belongs to the glypican family.</text>
</comment>
<organism evidence="13 16">
    <name type="scientific">Adineta steineri</name>
    <dbReference type="NCBI Taxonomy" id="433720"/>
    <lineage>
        <taxon>Eukaryota</taxon>
        <taxon>Metazoa</taxon>
        <taxon>Spiralia</taxon>
        <taxon>Gnathifera</taxon>
        <taxon>Rotifera</taxon>
        <taxon>Eurotatoria</taxon>
        <taxon>Bdelloidea</taxon>
        <taxon>Adinetida</taxon>
        <taxon>Adinetidae</taxon>
        <taxon>Adineta</taxon>
    </lineage>
</organism>
<dbReference type="GO" id="GO:0098552">
    <property type="term" value="C:side of membrane"/>
    <property type="evidence" value="ECO:0007669"/>
    <property type="project" value="UniProtKB-KW"/>
</dbReference>
<dbReference type="GO" id="GO:0005576">
    <property type="term" value="C:extracellular region"/>
    <property type="evidence" value="ECO:0007669"/>
    <property type="project" value="TreeGrafter"/>
</dbReference>
<keyword evidence="6" id="KW-0654">Proteoglycan</keyword>
<evidence type="ECO:0008006" key="17">
    <source>
        <dbReference type="Google" id="ProtNLM"/>
    </source>
</evidence>
<evidence type="ECO:0000256" key="6">
    <source>
        <dbReference type="ARBA" id="ARBA00022974"/>
    </source>
</evidence>
<evidence type="ECO:0000256" key="9">
    <source>
        <dbReference type="ARBA" id="ARBA00023207"/>
    </source>
</evidence>
<dbReference type="PANTHER" id="PTHR10822">
    <property type="entry name" value="GLYPICAN"/>
    <property type="match status" value="1"/>
</dbReference>
<evidence type="ECO:0000256" key="1">
    <source>
        <dbReference type="ARBA" id="ARBA00004609"/>
    </source>
</evidence>
<evidence type="ECO:0000256" key="3">
    <source>
        <dbReference type="ARBA" id="ARBA00022475"/>
    </source>
</evidence>
<comment type="subcellular location">
    <subcellularLocation>
        <location evidence="1">Cell membrane</location>
        <topology evidence="1">Lipid-anchor</topology>
        <topology evidence="1">GPI-anchor</topology>
    </subcellularLocation>
</comment>
<proteinExistence type="inferred from homology"/>
<sequence>MFYYLFLLYLSINSISTQQNQCILLNNKLTKYNLKQNFHQISNTPGIRLCQGLINDRCCPQIYEDRIQNATAIELYQLFELYTINLYEPLLRLTNDLNNTFIKLIEYSRNETHLVLQRGYHKLYQSYQLSIDKFFNNLLTLTYRTYQHDIRTYVDQLFRNILHISLTLDDKKDIKPTYFSCLWKNQPFGNHPNLLEKQLDVNLGKLFHLNELFQLSHELVQVLSTSVTTDYHCIDSYMQLSYCNLCSGRHELPCLNNCMNIIESCLVNITLIDDVWRNFIDAIENIDYFNNIEKVLSSIGLSISDAVMTFFNSGGVQNKDVIDQCGHIRVRREAYTIDQKSNDEYSKTVPLSLLDRQLIHMSRSLHTYRSFWMKLPQQICHSTGISALNGTTCWTGSSISRDGGSSVRSQYDKPLSLRLQRILKEMKQKSEMIGNIRRTTSVLNMKSTTTTTDSSLINQSKANLIIQNLTDTLKTNELDDYPNDNEFDYSDYAYEDSTDEITTSTTTTTLRSTMKLITTTTTTTTVATTTTTRRAPLTTISTTHIDDDLSVDDTNTAYYDYGDHELYNDNELEEISTTEEPFLITTTRRIITTTTTPFNWKDRIPFYHRRPPVIWNVNINDNDEQQSEKHEQRRNSGSSLHYSLLLLLIMYISRV</sequence>
<protein>
    <recommendedName>
        <fullName evidence="17">Glypican-like protein</fullName>
    </recommendedName>
</protein>
<comment type="caution">
    <text evidence="13">The sequence shown here is derived from an EMBL/GenBank/DDBJ whole genome shotgun (WGS) entry which is preliminary data.</text>
</comment>
<dbReference type="Proteomes" id="UP000663832">
    <property type="component" value="Unassembled WGS sequence"/>
</dbReference>
<dbReference type="GO" id="GO:1905475">
    <property type="term" value="P:regulation of protein localization to membrane"/>
    <property type="evidence" value="ECO:0007669"/>
    <property type="project" value="TreeGrafter"/>
</dbReference>
<reference evidence="13" key="1">
    <citation type="submission" date="2021-02" db="EMBL/GenBank/DDBJ databases">
        <authorList>
            <person name="Nowell W R."/>
        </authorList>
    </citation>
    <scope>NUCLEOTIDE SEQUENCE</scope>
</reference>
<keyword evidence="10" id="KW-0449">Lipoprotein</keyword>
<evidence type="ECO:0000313" key="15">
    <source>
        <dbReference type="Proteomes" id="UP000663832"/>
    </source>
</evidence>
<evidence type="ECO:0000256" key="4">
    <source>
        <dbReference type="ARBA" id="ARBA00022622"/>
    </source>
</evidence>
<gene>
    <name evidence="13" type="ORF">BJG266_LOCUS9105</name>
    <name evidence="14" type="ORF">QVE165_LOCUS12914</name>
</gene>
<evidence type="ECO:0000256" key="11">
    <source>
        <dbReference type="RuleBase" id="RU003518"/>
    </source>
</evidence>
<evidence type="ECO:0000256" key="7">
    <source>
        <dbReference type="ARBA" id="ARBA00023136"/>
    </source>
</evidence>
<evidence type="ECO:0000256" key="8">
    <source>
        <dbReference type="ARBA" id="ARBA00023180"/>
    </source>
</evidence>
<feature type="signal peptide" evidence="12">
    <location>
        <begin position="1"/>
        <end position="17"/>
    </location>
</feature>
<keyword evidence="4" id="KW-0336">GPI-anchor</keyword>
<dbReference type="GO" id="GO:0016477">
    <property type="term" value="P:cell migration"/>
    <property type="evidence" value="ECO:0007669"/>
    <property type="project" value="TreeGrafter"/>
</dbReference>
<evidence type="ECO:0000256" key="12">
    <source>
        <dbReference type="SAM" id="SignalP"/>
    </source>
</evidence>
<evidence type="ECO:0000313" key="16">
    <source>
        <dbReference type="Proteomes" id="UP000663877"/>
    </source>
</evidence>
<dbReference type="InterPro" id="IPR001863">
    <property type="entry name" value="Glypican"/>
</dbReference>
<dbReference type="GO" id="GO:0005886">
    <property type="term" value="C:plasma membrane"/>
    <property type="evidence" value="ECO:0007669"/>
    <property type="project" value="UniProtKB-SubCell"/>
</dbReference>
<dbReference type="Proteomes" id="UP000663877">
    <property type="component" value="Unassembled WGS sequence"/>
</dbReference>
<accession>A0A813XLH5</accession>
<name>A0A813XLH5_9BILA</name>
<evidence type="ECO:0000256" key="10">
    <source>
        <dbReference type="ARBA" id="ARBA00023288"/>
    </source>
</evidence>
<evidence type="ECO:0000313" key="14">
    <source>
        <dbReference type="EMBL" id="CAF0963705.1"/>
    </source>
</evidence>
<evidence type="ECO:0000313" key="13">
    <source>
        <dbReference type="EMBL" id="CAF0874934.1"/>
    </source>
</evidence>
<dbReference type="EMBL" id="CAJNOM010000065">
    <property type="protein sequence ID" value="CAF0963705.1"/>
    <property type="molecule type" value="Genomic_DNA"/>
</dbReference>
<evidence type="ECO:0000256" key="2">
    <source>
        <dbReference type="ARBA" id="ARBA00010260"/>
    </source>
</evidence>
<dbReference type="OrthoDB" id="10010764at2759"/>
<keyword evidence="15" id="KW-1185">Reference proteome</keyword>
<dbReference type="GO" id="GO:0009986">
    <property type="term" value="C:cell surface"/>
    <property type="evidence" value="ECO:0007669"/>
    <property type="project" value="TreeGrafter"/>
</dbReference>
<dbReference type="PANTHER" id="PTHR10822:SF29">
    <property type="entry name" value="DIVISION ABNORMALLY DELAYED PROTEIN"/>
    <property type="match status" value="1"/>
</dbReference>
<keyword evidence="5 12" id="KW-0732">Signal</keyword>
<keyword evidence="8" id="KW-0325">Glycoprotein</keyword>
<dbReference type="GO" id="GO:0009966">
    <property type="term" value="P:regulation of signal transduction"/>
    <property type="evidence" value="ECO:0007669"/>
    <property type="project" value="InterPro"/>
</dbReference>
<dbReference type="AlphaFoldDB" id="A0A813XLH5"/>
<evidence type="ECO:0000256" key="5">
    <source>
        <dbReference type="ARBA" id="ARBA00022729"/>
    </source>
</evidence>
<keyword evidence="9" id="KW-0357">Heparan sulfate</keyword>
<dbReference type="EMBL" id="CAJNOI010000029">
    <property type="protein sequence ID" value="CAF0874934.1"/>
    <property type="molecule type" value="Genomic_DNA"/>
</dbReference>
<dbReference type="Pfam" id="PF01153">
    <property type="entry name" value="Glypican"/>
    <property type="match status" value="1"/>
</dbReference>
<keyword evidence="3" id="KW-1003">Cell membrane</keyword>
<feature type="chain" id="PRO_5036223494" description="Glypican-like protein" evidence="12">
    <location>
        <begin position="18"/>
        <end position="655"/>
    </location>
</feature>
<keyword evidence="7" id="KW-0472">Membrane</keyword>